<comment type="similarity">
    <text evidence="4">Belongs to the SDHAF2 family.</text>
</comment>
<evidence type="ECO:0000256" key="1">
    <source>
        <dbReference type="ARBA" id="ARBA00004305"/>
    </source>
</evidence>
<organism evidence="5 6">
    <name type="scientific">Stichopus japonicus</name>
    <name type="common">Sea cucumber</name>
    <dbReference type="NCBI Taxonomy" id="307972"/>
    <lineage>
        <taxon>Eukaryota</taxon>
        <taxon>Metazoa</taxon>
        <taxon>Echinodermata</taxon>
        <taxon>Eleutherozoa</taxon>
        <taxon>Echinozoa</taxon>
        <taxon>Holothuroidea</taxon>
        <taxon>Aspidochirotacea</taxon>
        <taxon>Aspidochirotida</taxon>
        <taxon>Stichopodidae</taxon>
        <taxon>Apostichopus</taxon>
    </lineage>
</organism>
<dbReference type="FunFam" id="1.10.150.250:FF:000002">
    <property type="entry name" value="Succinate dehydrogenase assembly factor 2, mitochondrial"/>
    <property type="match status" value="1"/>
</dbReference>
<evidence type="ECO:0000256" key="2">
    <source>
        <dbReference type="ARBA" id="ARBA00023128"/>
    </source>
</evidence>
<dbReference type="EMBL" id="MRZV01000201">
    <property type="protein sequence ID" value="PIK55780.1"/>
    <property type="molecule type" value="Genomic_DNA"/>
</dbReference>
<keyword evidence="3 4" id="KW-0143">Chaperone</keyword>
<comment type="subcellular location">
    <subcellularLocation>
        <location evidence="1 4">Mitochondrion matrix</location>
    </subcellularLocation>
</comment>
<gene>
    <name evidence="5" type="ORF">BSL78_07340</name>
</gene>
<keyword evidence="2 4" id="KW-0496">Mitochondrion</keyword>
<dbReference type="InterPro" id="IPR028882">
    <property type="entry name" value="SDHAF2"/>
</dbReference>
<dbReference type="AlphaFoldDB" id="A0A2G8L6L8"/>
<protein>
    <recommendedName>
        <fullName evidence="4">Succinate dehydrogenase assembly factor 2, mitochondrial</fullName>
        <shortName evidence="4">SDH assembly factor 2</shortName>
        <shortName evidence="4">SDHAF2</shortName>
    </recommendedName>
</protein>
<evidence type="ECO:0000313" key="5">
    <source>
        <dbReference type="EMBL" id="PIK55780.1"/>
    </source>
</evidence>
<comment type="subunit">
    <text evidence="4">Interacts with the flavoprotein subunit within the SDH catalytic dimer.</text>
</comment>
<comment type="caution">
    <text evidence="5">The sequence shown here is derived from an EMBL/GenBank/DDBJ whole genome shotgun (WGS) entry which is preliminary data.</text>
</comment>
<dbReference type="PANTHER" id="PTHR12469:SF2">
    <property type="entry name" value="SUCCINATE DEHYDROGENASE ASSEMBLY FACTOR 2, MITOCHONDRIAL"/>
    <property type="match status" value="1"/>
</dbReference>
<comment type="function">
    <text evidence="4">Plays an essential role in the assembly of succinate dehydrogenase (SDH), an enzyme complex (also referred to as respiratory complex II) that is a component of both the tricarboxylic acid (TCA) cycle and the mitochondrial electron transport chain, and which couples the oxidation of succinate to fumarate with the reduction of ubiquinone (coenzyme Q) to ubiquinol. Required for flavinylation (covalent attachment of FAD) of the flavoprotein subunit of the SDH catalytic dimer.</text>
</comment>
<sequence>MAASFARLLPKVGRNGFHLFPGTYSLVRKEAVFTCKVRWLADEVKEPPIPDWEKPKNESAELTKARLVYQSRKRGMSENGLILSNFANRFLSTFTEDQLHQYDLLINKPNNDWDIFNWATGNKPTPPEYDNEMMKLLKEFVSNPNMESRIRQPDLQEK</sequence>
<dbReference type="Pfam" id="PF03937">
    <property type="entry name" value="Sdh5"/>
    <property type="match status" value="1"/>
</dbReference>
<proteinExistence type="inferred from homology"/>
<dbReference type="OrthoDB" id="284292at2759"/>
<dbReference type="GO" id="GO:0006099">
    <property type="term" value="P:tricarboxylic acid cycle"/>
    <property type="evidence" value="ECO:0007669"/>
    <property type="project" value="TreeGrafter"/>
</dbReference>
<keyword evidence="6" id="KW-1185">Reference proteome</keyword>
<dbReference type="GO" id="GO:0005759">
    <property type="term" value="C:mitochondrial matrix"/>
    <property type="evidence" value="ECO:0007669"/>
    <property type="project" value="UniProtKB-SubCell"/>
</dbReference>
<dbReference type="InterPro" id="IPR005631">
    <property type="entry name" value="SDH"/>
</dbReference>
<evidence type="ECO:0000256" key="4">
    <source>
        <dbReference type="HAMAP-Rule" id="MF_03057"/>
    </source>
</evidence>
<accession>A0A2G8L6L8</accession>
<dbReference type="GO" id="GO:0006121">
    <property type="term" value="P:mitochondrial electron transport, succinate to ubiquinone"/>
    <property type="evidence" value="ECO:0007669"/>
    <property type="project" value="UniProtKB-UniRule"/>
</dbReference>
<dbReference type="HAMAP" id="MF_03057">
    <property type="entry name" value="SDHAF2"/>
    <property type="match status" value="1"/>
</dbReference>
<evidence type="ECO:0000256" key="3">
    <source>
        <dbReference type="ARBA" id="ARBA00023186"/>
    </source>
</evidence>
<name>A0A2G8L6L8_STIJA</name>
<dbReference type="InterPro" id="IPR036714">
    <property type="entry name" value="SDH_sf"/>
</dbReference>
<evidence type="ECO:0000313" key="6">
    <source>
        <dbReference type="Proteomes" id="UP000230750"/>
    </source>
</evidence>
<dbReference type="PANTHER" id="PTHR12469">
    <property type="entry name" value="PROTEIN EMI5 HOMOLOG, MITOCHONDRIAL"/>
    <property type="match status" value="1"/>
</dbReference>
<dbReference type="GO" id="GO:0034553">
    <property type="term" value="P:mitochondrial respiratory chain complex II assembly"/>
    <property type="evidence" value="ECO:0007669"/>
    <property type="project" value="TreeGrafter"/>
</dbReference>
<dbReference type="Gene3D" id="1.10.150.250">
    <property type="entry name" value="Flavinator of succinate dehydrogenase"/>
    <property type="match status" value="1"/>
</dbReference>
<dbReference type="SUPFAM" id="SSF109910">
    <property type="entry name" value="YgfY-like"/>
    <property type="match status" value="1"/>
</dbReference>
<dbReference type="Proteomes" id="UP000230750">
    <property type="component" value="Unassembled WGS sequence"/>
</dbReference>
<reference evidence="5 6" key="1">
    <citation type="journal article" date="2017" name="PLoS Biol.">
        <title>The sea cucumber genome provides insights into morphological evolution and visceral regeneration.</title>
        <authorList>
            <person name="Zhang X."/>
            <person name="Sun L."/>
            <person name="Yuan J."/>
            <person name="Sun Y."/>
            <person name="Gao Y."/>
            <person name="Zhang L."/>
            <person name="Li S."/>
            <person name="Dai H."/>
            <person name="Hamel J.F."/>
            <person name="Liu C."/>
            <person name="Yu Y."/>
            <person name="Liu S."/>
            <person name="Lin W."/>
            <person name="Guo K."/>
            <person name="Jin S."/>
            <person name="Xu P."/>
            <person name="Storey K.B."/>
            <person name="Huan P."/>
            <person name="Zhang T."/>
            <person name="Zhou Y."/>
            <person name="Zhang J."/>
            <person name="Lin C."/>
            <person name="Li X."/>
            <person name="Xing L."/>
            <person name="Huo D."/>
            <person name="Sun M."/>
            <person name="Wang L."/>
            <person name="Mercier A."/>
            <person name="Li F."/>
            <person name="Yang H."/>
            <person name="Xiang J."/>
        </authorList>
    </citation>
    <scope>NUCLEOTIDE SEQUENCE [LARGE SCALE GENOMIC DNA]</scope>
    <source>
        <strain evidence="5">Shaxun</strain>
        <tissue evidence="5">Muscle</tissue>
    </source>
</reference>
<dbReference type="STRING" id="307972.A0A2G8L6L8"/>